<dbReference type="HOGENOM" id="CLU_1209317_0_0_4"/>
<dbReference type="RefSeq" id="WP_015551063.1">
    <property type="nucleotide sequence ID" value="NC_021033.1"/>
</dbReference>
<dbReference type="BioCyc" id="TASI1091495:G13GE-58-MONOMER"/>
<keyword evidence="1" id="KW-0812">Transmembrane</keyword>
<accession>I7JQQ3</accession>
<proteinExistence type="predicted"/>
<evidence type="ECO:0000256" key="1">
    <source>
        <dbReference type="SAM" id="Phobius"/>
    </source>
</evidence>
<organism evidence="2">
    <name type="scientific">Taylorella asinigenitalis 14/45</name>
    <dbReference type="NCBI Taxonomy" id="1091495"/>
    <lineage>
        <taxon>Bacteria</taxon>
        <taxon>Pseudomonadati</taxon>
        <taxon>Pseudomonadota</taxon>
        <taxon>Betaproteobacteria</taxon>
        <taxon>Burkholderiales</taxon>
        <taxon>Alcaligenaceae</taxon>
        <taxon>Taylorella</taxon>
    </lineage>
</organism>
<feature type="transmembrane region" description="Helical" evidence="1">
    <location>
        <begin position="6"/>
        <end position="23"/>
    </location>
</feature>
<sequence length="228" mass="26902">MKYKRVIISIIIAVIATLVFNLFSKHYPPDISQELFDQCYLSRPASAKLTPASAEKLCRSAVLEFQNSVSYDAFEEFYLDLYENFKRAYSHKYRNYDLFSNLSPSNKSIFSVMNSTIFKDASSDSAFQVSVPSFFDPANYKEYFVESDDYREIDEYIATYICMVYIYGQNYEEFPAQEDQFKICENRYNYLKNTLSFKEFIQTKFNYSSDLNKNLYYNTMYGIPTPEE</sequence>
<evidence type="ECO:0000313" key="2">
    <source>
        <dbReference type="EMBL" id="CCG18864.1"/>
    </source>
</evidence>
<protein>
    <submittedName>
        <fullName evidence="2">Putative exported protein</fullName>
    </submittedName>
</protein>
<name>I7JQQ3_9BURK</name>
<dbReference type="EMBL" id="HE681424">
    <property type="protein sequence ID" value="CCG18864.1"/>
    <property type="molecule type" value="Genomic_DNA"/>
</dbReference>
<keyword evidence="1" id="KW-0472">Membrane</keyword>
<keyword evidence="1" id="KW-1133">Transmembrane helix</keyword>
<dbReference type="AlphaFoldDB" id="I7JQQ3"/>
<reference evidence="2" key="1">
    <citation type="journal article" date="2012" name="Vet. Microbiol.">
        <title>Comparative genomic analyses of the Taylorellae.</title>
        <authorList>
            <person name="Hauser H."/>
            <person name="Richter D.C."/>
            <person name="van Tonder A."/>
            <person name="Clark L."/>
            <person name="Preston A."/>
        </authorList>
    </citation>
    <scope>NUCLEOTIDE SEQUENCE</scope>
    <source>
        <strain evidence="2">14/45</strain>
    </source>
</reference>
<dbReference type="KEGG" id="tat:KUM_0058"/>
<gene>
    <name evidence="2" type="ORF">KUM_0058</name>
</gene>